<dbReference type="OrthoDB" id="5496837at2"/>
<organism evidence="1 3">
    <name type="scientific">Kocuria flava</name>
    <dbReference type="NCBI Taxonomy" id="446860"/>
    <lineage>
        <taxon>Bacteria</taxon>
        <taxon>Bacillati</taxon>
        <taxon>Actinomycetota</taxon>
        <taxon>Actinomycetes</taxon>
        <taxon>Micrococcales</taxon>
        <taxon>Micrococcaceae</taxon>
        <taxon>Kocuria</taxon>
    </lineage>
</organism>
<reference evidence="2 4" key="2">
    <citation type="submission" date="2019-07" db="EMBL/GenBank/DDBJ databases">
        <title>Whole genome shotgun sequence of Kocuria flava NBRC 107626.</title>
        <authorList>
            <person name="Hosoyama A."/>
            <person name="Uohara A."/>
            <person name="Ohji S."/>
            <person name="Ichikawa N."/>
        </authorList>
    </citation>
    <scope>NUCLEOTIDE SEQUENCE [LARGE SCALE GENOMIC DNA]</scope>
    <source>
        <strain evidence="2 4">NBRC 107626</strain>
    </source>
</reference>
<accession>A0A0U3IAX3</accession>
<dbReference type="RefSeq" id="WP_058859259.1">
    <property type="nucleotide sequence ID" value="NZ_BJZR01000191.1"/>
</dbReference>
<keyword evidence="4" id="KW-1185">Reference proteome</keyword>
<dbReference type="AlphaFoldDB" id="A0A0U3IAX3"/>
<protein>
    <recommendedName>
        <fullName evidence="5">Cobalt transporter</fullName>
    </recommendedName>
</protein>
<evidence type="ECO:0000313" key="1">
    <source>
        <dbReference type="EMBL" id="ALU40572.1"/>
    </source>
</evidence>
<gene>
    <name evidence="1" type="ORF">AS188_13355</name>
    <name evidence="2" type="ORF">KFL01_31050</name>
</gene>
<name>A0A0U3IAX3_9MICC</name>
<evidence type="ECO:0000313" key="3">
    <source>
        <dbReference type="Proteomes" id="UP000057181"/>
    </source>
</evidence>
<dbReference type="Proteomes" id="UP000321155">
    <property type="component" value="Unassembled WGS sequence"/>
</dbReference>
<sequence length="307" mass="32234">MPSTAVARRTRTAGLGLFVVLLCCALLAAAALVVVELRAGRPSAGEPRCVVTAAEDDGGTRRHVLSAEQGANAALVTAEAVARGLERESAVIALATAMQESRLVNIDYGDRDSVGLFQQRPSQGWGTVEQIMDPRYATRVFYDRLAEVNTTGMSVTEAAQAVQRSAHPDAYARHEPLARAWADALTGAAPASLNCVLAPAEGTADPRRAADQLAAAFGAAAPAPRAQDGRVVVPSPGERTGWAVAHWALAHAQDLGVEEVSFDGRTWVRAAQRTTRFAPAPGWQDTAEVHPEEAPPADDVVVVLAAP</sequence>
<evidence type="ECO:0008006" key="5">
    <source>
        <dbReference type="Google" id="ProtNLM"/>
    </source>
</evidence>
<dbReference type="EMBL" id="CP013254">
    <property type="protein sequence ID" value="ALU40572.1"/>
    <property type="molecule type" value="Genomic_DNA"/>
</dbReference>
<dbReference type="Proteomes" id="UP000057181">
    <property type="component" value="Chromosome"/>
</dbReference>
<dbReference type="EMBL" id="BJZR01000191">
    <property type="protein sequence ID" value="GEO93799.1"/>
    <property type="molecule type" value="Genomic_DNA"/>
</dbReference>
<dbReference type="STRING" id="446860.AS188_13355"/>
<reference evidence="1 3" key="1">
    <citation type="submission" date="2015-11" db="EMBL/GenBank/DDBJ databases">
        <title>Complete Genome Sequence of Kocuria flava strain HO-9041.</title>
        <authorList>
            <person name="Zhou M."/>
            <person name="Dai J."/>
        </authorList>
    </citation>
    <scope>NUCLEOTIDE SEQUENCE [LARGE SCALE GENOMIC DNA]</scope>
    <source>
        <strain evidence="1 3">HO-9041</strain>
    </source>
</reference>
<evidence type="ECO:0000313" key="4">
    <source>
        <dbReference type="Proteomes" id="UP000321155"/>
    </source>
</evidence>
<proteinExistence type="predicted"/>
<evidence type="ECO:0000313" key="2">
    <source>
        <dbReference type="EMBL" id="GEO93799.1"/>
    </source>
</evidence>
<dbReference type="KEGG" id="kfv:AS188_13355"/>